<proteinExistence type="inferred from homology"/>
<dbReference type="Gene3D" id="3.30.70.1730">
    <property type="match status" value="1"/>
</dbReference>
<dbReference type="InterPro" id="IPR040637">
    <property type="entry name" value="Ribosomal_uL10-like_insert"/>
</dbReference>
<feature type="domain" description="Large ribosomal subunit protein uL10-like insertion" evidence="5">
    <location>
        <begin position="134"/>
        <end position="202"/>
    </location>
</feature>
<dbReference type="InParanoid" id="A0A0V0R885"/>
<dbReference type="FunFam" id="3.90.105.20:FF:000001">
    <property type="entry name" value="60S acidic ribosomal protein P0"/>
    <property type="match status" value="1"/>
</dbReference>
<evidence type="ECO:0000256" key="3">
    <source>
        <dbReference type="ARBA" id="ARBA00023274"/>
    </source>
</evidence>
<dbReference type="AlphaFoldDB" id="A0A0V0R885"/>
<organism evidence="6 7">
    <name type="scientific">Pseudocohnilembus persalinus</name>
    <name type="common">Ciliate</name>
    <dbReference type="NCBI Taxonomy" id="266149"/>
    <lineage>
        <taxon>Eukaryota</taxon>
        <taxon>Sar</taxon>
        <taxon>Alveolata</taxon>
        <taxon>Ciliophora</taxon>
        <taxon>Intramacronucleata</taxon>
        <taxon>Oligohymenophorea</taxon>
        <taxon>Scuticociliatia</taxon>
        <taxon>Philasterida</taxon>
        <taxon>Pseudocohnilembidae</taxon>
        <taxon>Pseudocohnilembus</taxon>
    </lineage>
</organism>
<evidence type="ECO:0000256" key="1">
    <source>
        <dbReference type="ARBA" id="ARBA00008889"/>
    </source>
</evidence>
<gene>
    <name evidence="6" type="ORF">PPERSA_08694</name>
</gene>
<dbReference type="OMA" id="DMNPFKL"/>
<evidence type="ECO:0000259" key="5">
    <source>
        <dbReference type="Pfam" id="PF17777"/>
    </source>
</evidence>
<accession>A0A0V0R885</accession>
<dbReference type="InterPro" id="IPR043141">
    <property type="entry name" value="Ribosomal_uL10-like_sf"/>
</dbReference>
<dbReference type="FunCoup" id="A0A0V0R885">
    <property type="interactions" value="339"/>
</dbReference>
<dbReference type="Pfam" id="PF17777">
    <property type="entry name" value="RL10P_insert"/>
    <property type="match status" value="1"/>
</dbReference>
<name>A0A0V0R885_PSEPJ</name>
<feature type="compositionally biased region" description="Acidic residues" evidence="4">
    <location>
        <begin position="312"/>
        <end position="321"/>
    </location>
</feature>
<dbReference type="PANTHER" id="PTHR45699">
    <property type="entry name" value="60S ACIDIC RIBOSOMAL PROTEIN P0"/>
    <property type="match status" value="1"/>
</dbReference>
<evidence type="ECO:0000256" key="4">
    <source>
        <dbReference type="SAM" id="MobiDB-lite"/>
    </source>
</evidence>
<dbReference type="SUPFAM" id="SSF160369">
    <property type="entry name" value="Ribosomal protein L10-like"/>
    <property type="match status" value="1"/>
</dbReference>
<dbReference type="GO" id="GO:0000027">
    <property type="term" value="P:ribosomal large subunit assembly"/>
    <property type="evidence" value="ECO:0007669"/>
    <property type="project" value="TreeGrafter"/>
</dbReference>
<dbReference type="GO" id="GO:0070180">
    <property type="term" value="F:large ribosomal subunit rRNA binding"/>
    <property type="evidence" value="ECO:0007669"/>
    <property type="project" value="TreeGrafter"/>
</dbReference>
<comment type="caution">
    <text evidence="6">The sequence shown here is derived from an EMBL/GenBank/DDBJ whole genome shotgun (WGS) entry which is preliminary data.</text>
</comment>
<dbReference type="InterPro" id="IPR001790">
    <property type="entry name" value="Ribosomal_uL10"/>
</dbReference>
<dbReference type="OrthoDB" id="289442at2759"/>
<feature type="region of interest" description="Disordered" evidence="4">
    <location>
        <begin position="296"/>
        <end position="327"/>
    </location>
</feature>
<dbReference type="EMBL" id="LDAU01000024">
    <property type="protein sequence ID" value="KRX10699.1"/>
    <property type="molecule type" value="Genomic_DNA"/>
</dbReference>
<dbReference type="PANTHER" id="PTHR45699:SF3">
    <property type="entry name" value="LARGE RIBOSOMAL SUBUNIT PROTEIN UL10"/>
    <property type="match status" value="1"/>
</dbReference>
<dbReference type="Proteomes" id="UP000054937">
    <property type="component" value="Unassembled WGS sequence"/>
</dbReference>
<keyword evidence="7" id="KW-1185">Reference proteome</keyword>
<keyword evidence="2" id="KW-0689">Ribosomal protein</keyword>
<dbReference type="GO" id="GO:0022625">
    <property type="term" value="C:cytosolic large ribosomal subunit"/>
    <property type="evidence" value="ECO:0007669"/>
    <property type="project" value="TreeGrafter"/>
</dbReference>
<reference evidence="6 7" key="1">
    <citation type="journal article" date="2015" name="Sci. Rep.">
        <title>Genome of the facultative scuticociliatosis pathogen Pseudocohnilembus persalinus provides insight into its virulence through horizontal gene transfer.</title>
        <authorList>
            <person name="Xiong J."/>
            <person name="Wang G."/>
            <person name="Cheng J."/>
            <person name="Tian M."/>
            <person name="Pan X."/>
            <person name="Warren A."/>
            <person name="Jiang C."/>
            <person name="Yuan D."/>
            <person name="Miao W."/>
        </authorList>
    </citation>
    <scope>NUCLEOTIDE SEQUENCE [LARGE SCALE GENOMIC DNA]</scope>
    <source>
        <strain evidence="6">36N120E</strain>
    </source>
</reference>
<dbReference type="GO" id="GO:0003735">
    <property type="term" value="F:structural constituent of ribosome"/>
    <property type="evidence" value="ECO:0007669"/>
    <property type="project" value="TreeGrafter"/>
</dbReference>
<dbReference type="GO" id="GO:0002181">
    <property type="term" value="P:cytoplasmic translation"/>
    <property type="evidence" value="ECO:0007669"/>
    <property type="project" value="TreeGrafter"/>
</dbReference>
<comment type="similarity">
    <text evidence="1">Belongs to the universal ribosomal protein uL10 family.</text>
</comment>
<keyword evidence="3" id="KW-0687">Ribonucleoprotein</keyword>
<evidence type="ECO:0000313" key="6">
    <source>
        <dbReference type="EMBL" id="KRX10699.1"/>
    </source>
</evidence>
<dbReference type="CDD" id="cd05795">
    <property type="entry name" value="Ribosomal_P0_L10e"/>
    <property type="match status" value="1"/>
</dbReference>
<sequence length="327" mass="35790">MVNLNSAVRQKKAQQIKNVYELLGQHSQIIAVTLDNVSSLQCQQIRRDLNKLGAILVIGKNTVIRKAIELRMKPLDQNDEQVAFLRDAQGGNNAIPELDALKGLLKEKVGFIFTDKPISEVKEIVESNKVQAPAKVGIISPKDIIIPPGPTGMDPSQITFFHALQISTKIQKSQIEITKEYQVCTAGKKIGNSEVSLLQKMNMKPFSYQMNVFACYDNGTILSKDVISLDQNDIIAKFQAGIKNIAAISLETGYQTDASVPYAVVNAFKNLAAIGMEVNYKFKILEELTTAGPAVVQQAAGGSAQPQKEAEPEPEPEEDMDMGGLFD</sequence>
<dbReference type="PIRSF" id="PIRSF039087">
    <property type="entry name" value="L10E"/>
    <property type="match status" value="1"/>
</dbReference>
<dbReference type="InterPro" id="IPR050323">
    <property type="entry name" value="Ribosomal_protein_uL10"/>
</dbReference>
<evidence type="ECO:0000313" key="7">
    <source>
        <dbReference type="Proteomes" id="UP000054937"/>
    </source>
</evidence>
<dbReference type="InterPro" id="IPR030670">
    <property type="entry name" value="uL10_eukaryotes"/>
</dbReference>
<evidence type="ECO:0000256" key="2">
    <source>
        <dbReference type="ARBA" id="ARBA00022980"/>
    </source>
</evidence>
<feature type="compositionally biased region" description="Low complexity" evidence="4">
    <location>
        <begin position="296"/>
        <end position="307"/>
    </location>
</feature>
<dbReference type="Gene3D" id="3.90.105.20">
    <property type="match status" value="1"/>
</dbReference>
<protein>
    <recommendedName>
        <fullName evidence="5">Large ribosomal subunit protein uL10-like insertion domain-containing protein</fullName>
    </recommendedName>
</protein>
<dbReference type="Pfam" id="PF00466">
    <property type="entry name" value="Ribosomal_L10"/>
    <property type="match status" value="1"/>
</dbReference>
<dbReference type="InterPro" id="IPR043164">
    <property type="entry name" value="Ribosomal_uL10-like_insert_sf"/>
</dbReference>